<evidence type="ECO:0000313" key="1">
    <source>
        <dbReference type="EMBL" id="GAH99401.1"/>
    </source>
</evidence>
<organism evidence="1">
    <name type="scientific">marine sediment metagenome</name>
    <dbReference type="NCBI Taxonomy" id="412755"/>
    <lineage>
        <taxon>unclassified sequences</taxon>
        <taxon>metagenomes</taxon>
        <taxon>ecological metagenomes</taxon>
    </lineage>
</organism>
<comment type="caution">
    <text evidence="1">The sequence shown here is derived from an EMBL/GenBank/DDBJ whole genome shotgun (WGS) entry which is preliminary data.</text>
</comment>
<reference evidence="1" key="1">
    <citation type="journal article" date="2014" name="Front. Microbiol.">
        <title>High frequency of phylogenetically diverse reductive dehalogenase-homologous genes in deep subseafloor sedimentary metagenomes.</title>
        <authorList>
            <person name="Kawai M."/>
            <person name="Futagami T."/>
            <person name="Toyoda A."/>
            <person name="Takaki Y."/>
            <person name="Nishi S."/>
            <person name="Hori S."/>
            <person name="Arai W."/>
            <person name="Tsubouchi T."/>
            <person name="Morono Y."/>
            <person name="Uchiyama I."/>
            <person name="Ito T."/>
            <person name="Fujiyama A."/>
            <person name="Inagaki F."/>
            <person name="Takami H."/>
        </authorList>
    </citation>
    <scope>NUCLEOTIDE SEQUENCE</scope>
    <source>
        <strain evidence="1">Expedition CK06-06</strain>
    </source>
</reference>
<name>X1JXD6_9ZZZZ</name>
<feature type="non-terminal residue" evidence="1">
    <location>
        <position position="1"/>
    </location>
</feature>
<dbReference type="EMBL" id="BARU01047449">
    <property type="protein sequence ID" value="GAH99401.1"/>
    <property type="molecule type" value="Genomic_DNA"/>
</dbReference>
<gene>
    <name evidence="1" type="ORF">S03H2_71096</name>
</gene>
<feature type="non-terminal residue" evidence="1">
    <location>
        <position position="104"/>
    </location>
</feature>
<sequence length="104" mass="12128">CGFATYMAIDPVTNEMVPITDYFDPLEIIGFSSRFWEKIKQKEKKPIEFFTNFLGDFGKTLDKGLEFLNKAQLKARFLLGMLQYTKKPGKLMEMFSRVLINGDW</sequence>
<protein>
    <submittedName>
        <fullName evidence="1">Uncharacterized protein</fullName>
    </submittedName>
</protein>
<proteinExistence type="predicted"/>
<dbReference type="AlphaFoldDB" id="X1JXD6"/>
<accession>X1JXD6</accession>